<dbReference type="EMBL" id="JAHWDP010000005">
    <property type="protein sequence ID" value="MBW2938752.1"/>
    <property type="molecule type" value="Genomic_DNA"/>
</dbReference>
<organism evidence="1 2">
    <name type="scientific">Halomarinibacterium sedimenti</name>
    <dbReference type="NCBI Taxonomy" id="2857106"/>
    <lineage>
        <taxon>Bacteria</taxon>
        <taxon>Pseudomonadati</taxon>
        <taxon>Bacteroidota</taxon>
        <taxon>Flavobacteriia</taxon>
        <taxon>Flavobacteriales</taxon>
        <taxon>Flavobacteriaceae</taxon>
        <taxon>Halomarinibacterium</taxon>
    </lineage>
</organism>
<evidence type="ECO:0000313" key="1">
    <source>
        <dbReference type="EMBL" id="MBW2938752.1"/>
    </source>
</evidence>
<accession>A0A9X1FQQ2</accession>
<reference evidence="1" key="1">
    <citation type="submission" date="2021-07" db="EMBL/GenBank/DDBJ databases">
        <title>Aureisphaera sp. CAU 1614 isolated from sea sediment.</title>
        <authorList>
            <person name="Kim W."/>
        </authorList>
    </citation>
    <scope>NUCLEOTIDE SEQUENCE</scope>
    <source>
        <strain evidence="1">CAU 1614</strain>
    </source>
</reference>
<dbReference type="AlphaFoldDB" id="A0A9X1FQQ2"/>
<comment type="caution">
    <text evidence="1">The sequence shown here is derived from an EMBL/GenBank/DDBJ whole genome shotgun (WGS) entry which is preliminary data.</text>
</comment>
<evidence type="ECO:0000313" key="2">
    <source>
        <dbReference type="Proteomes" id="UP001138686"/>
    </source>
</evidence>
<sequence>MNKLIIAFVFSLAFVFSGYSQKEKLSNYSFIVVPKKFDFQFSDDQYQLNSLLKFLFNKHGFHAYFDDELPDVRRCDGLRAEVTGDPNFVWTRVTIYIKDCEGNVIYTSEEGKSKLKEYSKTYNQAMRRAFESIEALFVQQKEVRVLKDFEDSSERKEEKKVEAEVVSQKDNPLHLPVSKYANYTNAGKSFLLRKTNEGFSLYEETAEASDGLKYTGKVFVVEGVVFFEDEKEQRYIANFDTSGNLTVEKEGGKVTYSKSN</sequence>
<dbReference type="Proteomes" id="UP001138686">
    <property type="component" value="Unassembled WGS sequence"/>
</dbReference>
<dbReference type="RefSeq" id="WP_219053280.1">
    <property type="nucleotide sequence ID" value="NZ_JAHWDP010000005.1"/>
</dbReference>
<protein>
    <submittedName>
        <fullName evidence="1">Uncharacterized protein</fullName>
    </submittedName>
</protein>
<keyword evidence="2" id="KW-1185">Reference proteome</keyword>
<proteinExistence type="predicted"/>
<name>A0A9X1FQQ2_9FLAO</name>
<gene>
    <name evidence="1" type="ORF">KXJ69_11575</name>
</gene>